<dbReference type="InterPro" id="IPR036869">
    <property type="entry name" value="J_dom_sf"/>
</dbReference>
<evidence type="ECO:0000313" key="2">
    <source>
        <dbReference type="EMBL" id="NBJ93837.1"/>
    </source>
</evidence>
<name>A0A9X5GUA0_9FIRM</name>
<accession>A0A9X5GUA0</accession>
<dbReference type="Gene3D" id="3.90.1530.10">
    <property type="entry name" value="Conserved hypothetical protein from pyrococcus furiosus pfu- 392566-001, ParB domain"/>
    <property type="match status" value="1"/>
</dbReference>
<dbReference type="OrthoDB" id="5944985at2"/>
<keyword evidence="3" id="KW-1185">Reference proteome</keyword>
<reference evidence="2" key="1">
    <citation type="submission" date="2018-09" db="EMBL/GenBank/DDBJ databases">
        <title>Murine metabolic-syndrome-specific gut microbial biobank.</title>
        <authorList>
            <person name="Liu C."/>
        </authorList>
    </citation>
    <scope>NUCLEOTIDE SEQUENCE</scope>
    <source>
        <strain evidence="2">D42-62</strain>
    </source>
</reference>
<dbReference type="Proteomes" id="UP001154420">
    <property type="component" value="Unassembled WGS sequence"/>
</dbReference>
<dbReference type="RefSeq" id="WP_160560892.1">
    <property type="nucleotide sequence ID" value="NZ_QZDT01000025.1"/>
</dbReference>
<organism evidence="2 3">
    <name type="scientific">Parablautia muri</name>
    <dbReference type="NCBI Taxonomy" id="2320879"/>
    <lineage>
        <taxon>Bacteria</taxon>
        <taxon>Bacillati</taxon>
        <taxon>Bacillota</taxon>
        <taxon>Clostridia</taxon>
        <taxon>Lachnospirales</taxon>
        <taxon>Lachnospiraceae</taxon>
        <taxon>Parablautia</taxon>
    </lineage>
</organism>
<dbReference type="AlphaFoldDB" id="A0A9X5GUA0"/>
<gene>
    <name evidence="2" type="ORF">D5281_14830</name>
</gene>
<evidence type="ECO:0000313" key="3">
    <source>
        <dbReference type="Proteomes" id="UP001154420"/>
    </source>
</evidence>
<dbReference type="InterPro" id="IPR036086">
    <property type="entry name" value="ParB/Sulfiredoxin_sf"/>
</dbReference>
<dbReference type="EMBL" id="QZDT01000025">
    <property type="protein sequence ID" value="NBJ93837.1"/>
    <property type="molecule type" value="Genomic_DNA"/>
</dbReference>
<dbReference type="SUPFAM" id="SSF46565">
    <property type="entry name" value="Chaperone J-domain"/>
    <property type="match status" value="1"/>
</dbReference>
<proteinExistence type="predicted"/>
<evidence type="ECO:0008006" key="4">
    <source>
        <dbReference type="Google" id="ProtNLM"/>
    </source>
</evidence>
<dbReference type="SUPFAM" id="SSF110849">
    <property type="entry name" value="ParB/Sulfiredoxin"/>
    <property type="match status" value="1"/>
</dbReference>
<dbReference type="Gene3D" id="1.10.10.2830">
    <property type="match status" value="1"/>
</dbReference>
<dbReference type="GO" id="GO:0006260">
    <property type="term" value="P:DNA replication"/>
    <property type="evidence" value="ECO:0007669"/>
    <property type="project" value="UniProtKB-KW"/>
</dbReference>
<comment type="caution">
    <text evidence="2">The sequence shown here is derived from an EMBL/GenBank/DDBJ whole genome shotgun (WGS) entry which is preliminary data.</text>
</comment>
<protein>
    <recommendedName>
        <fullName evidence="4">ParB/Sulfiredoxin domain-containing protein</fullName>
    </recommendedName>
</protein>
<keyword evidence="1" id="KW-0235">DNA replication</keyword>
<evidence type="ECO:0000256" key="1">
    <source>
        <dbReference type="ARBA" id="ARBA00022705"/>
    </source>
</evidence>
<sequence length="392" mass="46572">MAYNIKDLTIDKEFEELLPVLTPEELENLENSILQYGMLDPIKIWQEPDTGELIIIDGHNRYNILKKHDIEWHSWQDYKIMDDLETREDVKQWMLEQQLGRRNLTETERYEIVQKFKSVFQKKAKENQSLGGKGSANLPKVDTRKEMAKATGVSEGTYSKLDKVMQSGNEEVKQKLREKEISIDKAYQEIKNPTPKEKESITPEQKIIEFDNRMNEIDREISSLSSEKETLMCRRRSLFESLDIPFTVKYRFDQRNGSPFVWECQFYIEFDGKEEILYKGNCFFNESPDTFDLKNIPEKYQKDFEMAWDMAHKEVVNENNKYDAKAKKDTAKLNEALSDIQEFYNFAKLDKAEYYVRKFYKDLMKIYHPDNIKTGDNEAMQFLNKMKELWGI</sequence>